<comment type="caution">
    <text evidence="1">The sequence shown here is derived from an EMBL/GenBank/DDBJ whole genome shotgun (WGS) entry which is preliminary data.</text>
</comment>
<proteinExistence type="predicted"/>
<organism evidence="1 2">
    <name type="scientific">Asaia bogorensis NBRC 16594</name>
    <dbReference type="NCBI Taxonomy" id="1231624"/>
    <lineage>
        <taxon>Bacteria</taxon>
        <taxon>Pseudomonadati</taxon>
        <taxon>Pseudomonadota</taxon>
        <taxon>Alphaproteobacteria</taxon>
        <taxon>Acetobacterales</taxon>
        <taxon>Acetobacteraceae</taxon>
        <taxon>Asaia</taxon>
    </lineage>
</organism>
<gene>
    <name evidence="1" type="ORF">ABO01nite_23570</name>
</gene>
<dbReference type="EMBL" id="BJVS01000007">
    <property type="protein sequence ID" value="GEL54350.1"/>
    <property type="molecule type" value="Genomic_DNA"/>
</dbReference>
<dbReference type="Proteomes" id="UP000321287">
    <property type="component" value="Unassembled WGS sequence"/>
</dbReference>
<accession>A0AAN4R4R1</accession>
<name>A0AAN4R4R1_9PROT</name>
<protein>
    <submittedName>
        <fullName evidence="1">Uncharacterized protein</fullName>
    </submittedName>
</protein>
<reference evidence="1 2" key="1">
    <citation type="submission" date="2019-07" db="EMBL/GenBank/DDBJ databases">
        <title>Whole genome shotgun sequence of Asaia bogorensis NBRC 16594.</title>
        <authorList>
            <person name="Hosoyama A."/>
            <person name="Uohara A."/>
            <person name="Ohji S."/>
            <person name="Ichikawa N."/>
        </authorList>
    </citation>
    <scope>NUCLEOTIDE SEQUENCE [LARGE SCALE GENOMIC DNA]</scope>
    <source>
        <strain evidence="1 2">NBRC 16594</strain>
    </source>
</reference>
<sequence>MSRCNIIGLSLLLATLPGCHKQDRNIAQVSLHEAHCHVVAQESYCEEDGGGRRFEIADIPEEFRNQFITECSGNLHCDVDLSVPRIEAGDRKLCKIVDISWSDARGGSHYEHIYGKWLAAIHLPQWGGTNKKA</sequence>
<keyword evidence="2" id="KW-1185">Reference proteome</keyword>
<evidence type="ECO:0000313" key="2">
    <source>
        <dbReference type="Proteomes" id="UP000321287"/>
    </source>
</evidence>
<evidence type="ECO:0000313" key="1">
    <source>
        <dbReference type="EMBL" id="GEL54350.1"/>
    </source>
</evidence>
<dbReference type="AlphaFoldDB" id="A0AAN4R4R1"/>